<reference evidence="1 2" key="1">
    <citation type="journal article" date="2016" name="G3 (Bethesda)">
        <title>First Draft Assembly and Annotation of the Genome of a California Endemic Oak Quercus lobata Nee (Fagaceae).</title>
        <authorList>
            <person name="Sork V.L."/>
            <person name="Fitz-Gibbon S.T."/>
            <person name="Puiu D."/>
            <person name="Crepeau M."/>
            <person name="Gugger P.F."/>
            <person name="Sherman R."/>
            <person name="Stevens K."/>
            <person name="Langley C.H."/>
            <person name="Pellegrini M."/>
            <person name="Salzberg S.L."/>
        </authorList>
    </citation>
    <scope>NUCLEOTIDE SEQUENCE [LARGE SCALE GENOMIC DNA]</scope>
    <source>
        <strain evidence="1 2">cv. SW786</strain>
    </source>
</reference>
<reference evidence="1" key="2">
    <citation type="submission" date="2021-01" db="UniProtKB">
        <authorList>
            <consortium name="EnsemblPlants"/>
        </authorList>
    </citation>
    <scope>IDENTIFICATION</scope>
</reference>
<dbReference type="EMBL" id="LRBV02000011">
    <property type="status" value="NOT_ANNOTATED_CDS"/>
    <property type="molecule type" value="Genomic_DNA"/>
</dbReference>
<evidence type="ECO:0000313" key="2">
    <source>
        <dbReference type="Proteomes" id="UP000594261"/>
    </source>
</evidence>
<dbReference type="Proteomes" id="UP000594261">
    <property type="component" value="Chromosome 11"/>
</dbReference>
<dbReference type="AlphaFoldDB" id="A0A7N2MVC1"/>
<proteinExistence type="predicted"/>
<name>A0A7N2MVC1_QUELO</name>
<keyword evidence="2" id="KW-1185">Reference proteome</keyword>
<evidence type="ECO:0008006" key="3">
    <source>
        <dbReference type="Google" id="ProtNLM"/>
    </source>
</evidence>
<protein>
    <recommendedName>
        <fullName evidence="3">Bulb-type lectin domain-containing protein</fullName>
    </recommendedName>
</protein>
<evidence type="ECO:0000313" key="1">
    <source>
        <dbReference type="EnsemblPlants" id="QL11p003583:mrna:CDS:1"/>
    </source>
</evidence>
<organism evidence="1 2">
    <name type="scientific">Quercus lobata</name>
    <name type="common">Valley oak</name>
    <dbReference type="NCBI Taxonomy" id="97700"/>
    <lineage>
        <taxon>Eukaryota</taxon>
        <taxon>Viridiplantae</taxon>
        <taxon>Streptophyta</taxon>
        <taxon>Embryophyta</taxon>
        <taxon>Tracheophyta</taxon>
        <taxon>Spermatophyta</taxon>
        <taxon>Magnoliopsida</taxon>
        <taxon>eudicotyledons</taxon>
        <taxon>Gunneridae</taxon>
        <taxon>Pentapetalae</taxon>
        <taxon>rosids</taxon>
        <taxon>fabids</taxon>
        <taxon>Fagales</taxon>
        <taxon>Fagaceae</taxon>
        <taxon>Quercus</taxon>
    </lineage>
</organism>
<dbReference type="Gramene" id="QL11p003583:mrna">
    <property type="protein sequence ID" value="QL11p003583:mrna:CDS:1"/>
    <property type="gene ID" value="QL11p003583"/>
</dbReference>
<sequence length="79" mass="9143">MEKLWFRLKGSLNLDSLVLLEALATKDMLELGIWYHEWDDNRTVVWVANRNFPIINAIGVFNATEELGLMVLDTTGKEY</sequence>
<accession>A0A7N2MVC1</accession>
<dbReference type="EnsemblPlants" id="QL11p003583:mrna">
    <property type="protein sequence ID" value="QL11p003583:mrna:CDS:1"/>
    <property type="gene ID" value="QL11p003583"/>
</dbReference>
<dbReference type="InParanoid" id="A0A7N2MVC1"/>